<dbReference type="SUPFAM" id="SSF53335">
    <property type="entry name" value="S-adenosyl-L-methionine-dependent methyltransferases"/>
    <property type="match status" value="1"/>
</dbReference>
<dbReference type="PANTHER" id="PTHR43648">
    <property type="entry name" value="ELECTRON TRANSFER FLAVOPROTEIN BETA SUBUNIT LYSINE METHYLTRANSFERASE"/>
    <property type="match status" value="1"/>
</dbReference>
<dbReference type="Pfam" id="PF06325">
    <property type="entry name" value="PrmA"/>
    <property type="match status" value="1"/>
</dbReference>
<gene>
    <name evidence="3" type="ORF">HQ394_10885</name>
</gene>
<dbReference type="AlphaFoldDB" id="A0A7H1N6D4"/>
<protein>
    <submittedName>
        <fullName evidence="3">Methyltransferase</fullName>
    </submittedName>
</protein>
<dbReference type="GO" id="GO:0016279">
    <property type="term" value="F:protein-lysine N-methyltransferase activity"/>
    <property type="evidence" value="ECO:0007669"/>
    <property type="project" value="TreeGrafter"/>
</dbReference>
<evidence type="ECO:0000313" key="3">
    <source>
        <dbReference type="EMBL" id="QNT71270.1"/>
    </source>
</evidence>
<dbReference type="InterPro" id="IPR029063">
    <property type="entry name" value="SAM-dependent_MTases_sf"/>
</dbReference>
<keyword evidence="4" id="KW-1185">Reference proteome</keyword>
<dbReference type="EMBL" id="CP053923">
    <property type="protein sequence ID" value="QNT71270.1"/>
    <property type="molecule type" value="Genomic_DNA"/>
</dbReference>
<dbReference type="Proteomes" id="UP000516369">
    <property type="component" value="Chromosome"/>
</dbReference>
<dbReference type="RefSeq" id="WP_190263260.1">
    <property type="nucleotide sequence ID" value="NZ_CP053923.1"/>
</dbReference>
<reference evidence="3 4" key="1">
    <citation type="submission" date="2020-05" db="EMBL/GenBank/DDBJ databases">
        <title>Complete closed genome sequence of Defluviicoccus vanus.</title>
        <authorList>
            <person name="Bessarab I."/>
            <person name="Arumugam K."/>
            <person name="Maszenan A.M."/>
            <person name="Seviour R.J."/>
            <person name="Williams R.B."/>
        </authorList>
    </citation>
    <scope>NUCLEOTIDE SEQUENCE [LARGE SCALE GENOMIC DNA]</scope>
    <source>
        <strain evidence="3 4">Ben 114</strain>
    </source>
</reference>
<dbReference type="PANTHER" id="PTHR43648:SF1">
    <property type="entry name" value="ELECTRON TRANSFER FLAVOPROTEIN BETA SUBUNIT LYSINE METHYLTRANSFERASE"/>
    <property type="match status" value="1"/>
</dbReference>
<sequence>MTDSPATDPGTDFAPFILANTEIVAPPLVPELRLRLATEIVPIWQATEAVLEQLNVAPPYWAFCWPGGQALARYLLDHPELIQRRRVLDFAAGSGVVAIAADRTGALATANDVDAMALAAIGLNAQLNAATVEADGNDLLAGPADRWDLILAGDVCYERDMAERVWAWLRRAAQAGVEVLLADPGRSYLPTAGLQRLADYTVPTSLDLEDRTHKETTIWRVL</sequence>
<keyword evidence="1 3" id="KW-0489">Methyltransferase</keyword>
<keyword evidence="2 3" id="KW-0808">Transferase</keyword>
<dbReference type="CDD" id="cd02440">
    <property type="entry name" value="AdoMet_MTases"/>
    <property type="match status" value="1"/>
</dbReference>
<evidence type="ECO:0000256" key="2">
    <source>
        <dbReference type="ARBA" id="ARBA00022679"/>
    </source>
</evidence>
<evidence type="ECO:0000313" key="4">
    <source>
        <dbReference type="Proteomes" id="UP000516369"/>
    </source>
</evidence>
<name>A0A7H1N6D4_9PROT</name>
<accession>A0A7H1N6D4</accession>
<organism evidence="3 4">
    <name type="scientific">Defluviicoccus vanus</name>
    <dbReference type="NCBI Taxonomy" id="111831"/>
    <lineage>
        <taxon>Bacteria</taxon>
        <taxon>Pseudomonadati</taxon>
        <taxon>Pseudomonadota</taxon>
        <taxon>Alphaproteobacteria</taxon>
        <taxon>Rhodospirillales</taxon>
        <taxon>Rhodospirillaceae</taxon>
        <taxon>Defluviicoccus</taxon>
    </lineage>
</organism>
<dbReference type="InterPro" id="IPR050078">
    <property type="entry name" value="Ribosomal_L11_MeTrfase_PrmA"/>
</dbReference>
<dbReference type="KEGG" id="dvn:HQ394_10885"/>
<evidence type="ECO:0000256" key="1">
    <source>
        <dbReference type="ARBA" id="ARBA00022603"/>
    </source>
</evidence>
<proteinExistence type="predicted"/>
<dbReference type="GO" id="GO:0032259">
    <property type="term" value="P:methylation"/>
    <property type="evidence" value="ECO:0007669"/>
    <property type="project" value="UniProtKB-KW"/>
</dbReference>
<dbReference type="Gene3D" id="3.40.50.150">
    <property type="entry name" value="Vaccinia Virus protein VP39"/>
    <property type="match status" value="1"/>
</dbReference>